<evidence type="ECO:0000313" key="2">
    <source>
        <dbReference type="Proteomes" id="UP000029647"/>
    </source>
</evidence>
<evidence type="ECO:0000313" key="1">
    <source>
        <dbReference type="EMBL" id="GAL74899.1"/>
    </source>
</evidence>
<name>A0A090WHL9_NONUL</name>
<reference evidence="1 2" key="1">
    <citation type="journal article" date="2014" name="Genome Announc.">
        <title>Draft Genome Sequences of Marine Flavobacterium Nonlabens Strains NR17, NR24, NR27, NR32, NR33, and Ara13.</title>
        <authorList>
            <person name="Nakanishi M."/>
            <person name="Meirelles P."/>
            <person name="Suzuki R."/>
            <person name="Takatani N."/>
            <person name="Mino S."/>
            <person name="Suda W."/>
            <person name="Oshima K."/>
            <person name="Hattori M."/>
            <person name="Ohkuma M."/>
            <person name="Hosokawa M."/>
            <person name="Miyashita K."/>
            <person name="Thompson F.L."/>
            <person name="Niwa A."/>
            <person name="Sawabe T."/>
            <person name="Sawabe T."/>
        </authorList>
    </citation>
    <scope>NUCLEOTIDE SEQUENCE [LARGE SCALE GENOMIC DNA]</scope>
    <source>
        <strain evidence="2">JCM19275</strain>
    </source>
</reference>
<comment type="caution">
    <text evidence="1">The sequence shown here is derived from an EMBL/GenBank/DDBJ whole genome shotgun (WGS) entry which is preliminary data.</text>
</comment>
<dbReference type="EMBL" id="BBNT01000003">
    <property type="protein sequence ID" value="GAL74899.1"/>
    <property type="molecule type" value="Genomic_DNA"/>
</dbReference>
<gene>
    <name evidence="1" type="ORF">JCM19275_938</name>
</gene>
<sequence>MRSIKVPRHQNQLIYYDELLQKLIFFNKNQVTVLDNNLNLESEFYNTETPKQIQRITDTTYIAAYYNRVAVLNNQFKEQAIIPERTSHVLKSMNHLIYYSSVNGLYTSNSSLNGNTPVLNHGKKVTASKLINQLNSNFVWAIENNSILKIEEGQVIASDINDILNTDQIYDLTSDYEHLFFSTGNGLHSYCISSKEVHNYSNLFLIRIKRLQLSL</sequence>
<organism evidence="1 2">
    <name type="scientific">Nonlabens ulvanivorans</name>
    <name type="common">Persicivirga ulvanivorans</name>
    <dbReference type="NCBI Taxonomy" id="906888"/>
    <lineage>
        <taxon>Bacteria</taxon>
        <taxon>Pseudomonadati</taxon>
        <taxon>Bacteroidota</taxon>
        <taxon>Flavobacteriia</taxon>
        <taxon>Flavobacteriales</taxon>
        <taxon>Flavobacteriaceae</taxon>
        <taxon>Nonlabens</taxon>
    </lineage>
</organism>
<protein>
    <submittedName>
        <fullName evidence="1">Uncharacterized protein</fullName>
    </submittedName>
</protein>
<dbReference type="AlphaFoldDB" id="A0A090WHL9"/>
<dbReference type="Proteomes" id="UP000029647">
    <property type="component" value="Unassembled WGS sequence"/>
</dbReference>
<accession>A0A090WHL9</accession>
<proteinExistence type="predicted"/>